<name>A0A067SAC9_GALM3</name>
<sequence>MNESIFMYLYLAGLRRQSLASITHLSSHILAYSPLCGFSFVAIKTSFSFLLHFPSTYVISLALAICSPSFSFLFQWLSLRSAICYHPLQISRPNLLSFYVSVSFPMYIPLSCDPIPSYHRSYSCIRVIWRSYCVTVRLHR</sequence>
<accession>A0A067SAC9</accession>
<keyword evidence="3" id="KW-1185">Reference proteome</keyword>
<keyword evidence="1" id="KW-0472">Membrane</keyword>
<feature type="transmembrane region" description="Helical" evidence="1">
    <location>
        <begin position="29"/>
        <end position="51"/>
    </location>
</feature>
<evidence type="ECO:0000313" key="2">
    <source>
        <dbReference type="EMBL" id="KDR67816.1"/>
    </source>
</evidence>
<dbReference type="Proteomes" id="UP000027222">
    <property type="component" value="Unassembled WGS sequence"/>
</dbReference>
<dbReference type="AlphaFoldDB" id="A0A067SAC9"/>
<evidence type="ECO:0000256" key="1">
    <source>
        <dbReference type="SAM" id="Phobius"/>
    </source>
</evidence>
<reference evidence="3" key="1">
    <citation type="journal article" date="2014" name="Proc. Natl. Acad. Sci. U.S.A.">
        <title>Extensive sampling of basidiomycete genomes demonstrates inadequacy of the white-rot/brown-rot paradigm for wood decay fungi.</title>
        <authorList>
            <person name="Riley R."/>
            <person name="Salamov A.A."/>
            <person name="Brown D.W."/>
            <person name="Nagy L.G."/>
            <person name="Floudas D."/>
            <person name="Held B.W."/>
            <person name="Levasseur A."/>
            <person name="Lombard V."/>
            <person name="Morin E."/>
            <person name="Otillar R."/>
            <person name="Lindquist E.A."/>
            <person name="Sun H."/>
            <person name="LaButti K.M."/>
            <person name="Schmutz J."/>
            <person name="Jabbour D."/>
            <person name="Luo H."/>
            <person name="Baker S.E."/>
            <person name="Pisabarro A.G."/>
            <person name="Walton J.D."/>
            <person name="Blanchette R.A."/>
            <person name="Henrissat B."/>
            <person name="Martin F."/>
            <person name="Cullen D."/>
            <person name="Hibbett D.S."/>
            <person name="Grigoriev I.V."/>
        </authorList>
    </citation>
    <scope>NUCLEOTIDE SEQUENCE [LARGE SCALE GENOMIC DNA]</scope>
    <source>
        <strain evidence="3">CBS 339.88</strain>
    </source>
</reference>
<evidence type="ECO:0000313" key="3">
    <source>
        <dbReference type="Proteomes" id="UP000027222"/>
    </source>
</evidence>
<keyword evidence="1" id="KW-1133">Transmembrane helix</keyword>
<protein>
    <submittedName>
        <fullName evidence="2">Uncharacterized protein</fullName>
    </submittedName>
</protein>
<dbReference type="EMBL" id="KL142412">
    <property type="protein sequence ID" value="KDR67816.1"/>
    <property type="molecule type" value="Genomic_DNA"/>
</dbReference>
<keyword evidence="1" id="KW-0812">Transmembrane</keyword>
<feature type="transmembrane region" description="Helical" evidence="1">
    <location>
        <begin position="57"/>
        <end position="77"/>
    </location>
</feature>
<gene>
    <name evidence="2" type="ORF">GALMADRAFT_1063229</name>
</gene>
<dbReference type="HOGENOM" id="CLU_1835315_0_0_1"/>
<organism evidence="2 3">
    <name type="scientific">Galerina marginata (strain CBS 339.88)</name>
    <dbReference type="NCBI Taxonomy" id="685588"/>
    <lineage>
        <taxon>Eukaryota</taxon>
        <taxon>Fungi</taxon>
        <taxon>Dikarya</taxon>
        <taxon>Basidiomycota</taxon>
        <taxon>Agaricomycotina</taxon>
        <taxon>Agaricomycetes</taxon>
        <taxon>Agaricomycetidae</taxon>
        <taxon>Agaricales</taxon>
        <taxon>Agaricineae</taxon>
        <taxon>Strophariaceae</taxon>
        <taxon>Galerina</taxon>
    </lineage>
</organism>
<proteinExistence type="predicted"/>